<evidence type="ECO:0000313" key="3">
    <source>
        <dbReference type="EMBL" id="MBB5067475.1"/>
    </source>
</evidence>
<evidence type="ECO:0000256" key="1">
    <source>
        <dbReference type="SAM" id="MobiDB-lite"/>
    </source>
</evidence>
<name>A0A840NBG3_9PSEU</name>
<proteinExistence type="predicted"/>
<reference evidence="3 4" key="1">
    <citation type="submission" date="2020-08" db="EMBL/GenBank/DDBJ databases">
        <title>Sequencing the genomes of 1000 actinobacteria strains.</title>
        <authorList>
            <person name="Klenk H.-P."/>
        </authorList>
    </citation>
    <scope>NUCLEOTIDE SEQUENCE [LARGE SCALE GENOMIC DNA]</scope>
    <source>
        <strain evidence="3 4">DSM 45582</strain>
    </source>
</reference>
<evidence type="ECO:0000259" key="2">
    <source>
        <dbReference type="Pfam" id="PF16170"/>
    </source>
</evidence>
<organism evidence="3 4">
    <name type="scientific">Saccharopolyspora gloriosae</name>
    <dbReference type="NCBI Taxonomy" id="455344"/>
    <lineage>
        <taxon>Bacteria</taxon>
        <taxon>Bacillati</taxon>
        <taxon>Actinomycetota</taxon>
        <taxon>Actinomycetes</taxon>
        <taxon>Pseudonocardiales</taxon>
        <taxon>Pseudonocardiaceae</taxon>
        <taxon>Saccharopolyspora</taxon>
    </lineage>
</organism>
<dbReference type="RefSeq" id="WP_184477022.1">
    <property type="nucleotide sequence ID" value="NZ_JACHIV010000001.1"/>
</dbReference>
<accession>A0A840NBG3</accession>
<feature type="compositionally biased region" description="Basic and acidic residues" evidence="1">
    <location>
        <begin position="1"/>
        <end position="18"/>
    </location>
</feature>
<dbReference type="AlphaFoldDB" id="A0A840NBG3"/>
<dbReference type="Pfam" id="PF16170">
    <property type="entry name" value="DUF4873"/>
    <property type="match status" value="1"/>
</dbReference>
<dbReference type="InterPro" id="IPR032371">
    <property type="entry name" value="DUF4873"/>
</dbReference>
<dbReference type="Proteomes" id="UP000580474">
    <property type="component" value="Unassembled WGS sequence"/>
</dbReference>
<dbReference type="EMBL" id="JACHIV010000001">
    <property type="protein sequence ID" value="MBB5067475.1"/>
    <property type="molecule type" value="Genomic_DNA"/>
</dbReference>
<protein>
    <recommendedName>
        <fullName evidence="2">DUF4873 domain-containing protein</fullName>
    </recommendedName>
</protein>
<feature type="region of interest" description="Disordered" evidence="1">
    <location>
        <begin position="1"/>
        <end position="21"/>
    </location>
</feature>
<comment type="caution">
    <text evidence="3">The sequence shown here is derived from an EMBL/GenBank/DDBJ whole genome shotgun (WGS) entry which is preliminary data.</text>
</comment>
<keyword evidence="4" id="KW-1185">Reference proteome</keyword>
<evidence type="ECO:0000313" key="4">
    <source>
        <dbReference type="Proteomes" id="UP000580474"/>
    </source>
</evidence>
<feature type="domain" description="DUF4873" evidence="2">
    <location>
        <begin position="18"/>
        <end position="106"/>
    </location>
</feature>
<sequence>MSDVRESTTATDQEHGPEEEYEGEAVLFTEDHEVAVDVVLRGHFQPIDGRFHWYGRISAHDGVAELAGGRKTDVVLRTTRGQAVGTLTDPDPWQRYRITGLGRPPF</sequence>
<gene>
    <name evidence="3" type="ORF">BJ969_000563</name>
</gene>